<accession>A0A4R7SWY9</accession>
<dbReference type="RefSeq" id="WP_133983260.1">
    <property type="nucleotide sequence ID" value="NZ_SOCE01000002.1"/>
</dbReference>
<dbReference type="EMBL" id="SOCE01000002">
    <property type="protein sequence ID" value="TDU83774.1"/>
    <property type="molecule type" value="Genomic_DNA"/>
</dbReference>
<feature type="transmembrane region" description="Helical" evidence="1">
    <location>
        <begin position="100"/>
        <end position="128"/>
    </location>
</feature>
<feature type="transmembrane region" description="Helical" evidence="1">
    <location>
        <begin position="20"/>
        <end position="40"/>
    </location>
</feature>
<evidence type="ECO:0008006" key="4">
    <source>
        <dbReference type="Google" id="ProtNLM"/>
    </source>
</evidence>
<dbReference type="Proteomes" id="UP000295151">
    <property type="component" value="Unassembled WGS sequence"/>
</dbReference>
<evidence type="ECO:0000313" key="2">
    <source>
        <dbReference type="EMBL" id="TDU83774.1"/>
    </source>
</evidence>
<proteinExistence type="predicted"/>
<keyword evidence="3" id="KW-1185">Reference proteome</keyword>
<evidence type="ECO:0000256" key="1">
    <source>
        <dbReference type="SAM" id="Phobius"/>
    </source>
</evidence>
<sequence length="141" mass="15667">MTTLQNKAVRPDPIRVRSVILAGFVLMFGLGSFVHVGLAITNPTTYRPFADAALFGWVREGWEDIFMSDPRLCALLLGAGELLVAVLLIVARRLGYTAVILFHLALMLFGWGFWLWCVPALAFAVPAARYEFLKPARRVTS</sequence>
<dbReference type="OrthoDB" id="5148099at2"/>
<evidence type="ECO:0000313" key="3">
    <source>
        <dbReference type="Proteomes" id="UP000295151"/>
    </source>
</evidence>
<comment type="caution">
    <text evidence="2">The sequence shown here is derived from an EMBL/GenBank/DDBJ whole genome shotgun (WGS) entry which is preliminary data.</text>
</comment>
<dbReference type="AlphaFoldDB" id="A0A4R7SWY9"/>
<reference evidence="2 3" key="1">
    <citation type="submission" date="2019-03" db="EMBL/GenBank/DDBJ databases">
        <title>Genomic Encyclopedia of Type Strains, Phase III (KMG-III): the genomes of soil and plant-associated and newly described type strains.</title>
        <authorList>
            <person name="Whitman W."/>
        </authorList>
    </citation>
    <scope>NUCLEOTIDE SEQUENCE [LARGE SCALE GENOMIC DNA]</scope>
    <source>
        <strain evidence="2 3">VKM Ac-2575</strain>
    </source>
</reference>
<organism evidence="2 3">
    <name type="scientific">Kribbella voronezhensis</name>
    <dbReference type="NCBI Taxonomy" id="2512212"/>
    <lineage>
        <taxon>Bacteria</taxon>
        <taxon>Bacillati</taxon>
        <taxon>Actinomycetota</taxon>
        <taxon>Actinomycetes</taxon>
        <taxon>Propionibacteriales</taxon>
        <taxon>Kribbellaceae</taxon>
        <taxon>Kribbella</taxon>
    </lineage>
</organism>
<keyword evidence="1" id="KW-0812">Transmembrane</keyword>
<gene>
    <name evidence="2" type="ORF">EV138_6238</name>
</gene>
<name>A0A4R7SWY9_9ACTN</name>
<feature type="transmembrane region" description="Helical" evidence="1">
    <location>
        <begin position="72"/>
        <end position="94"/>
    </location>
</feature>
<keyword evidence="1" id="KW-0472">Membrane</keyword>
<protein>
    <recommendedName>
        <fullName evidence="4">DoxX-like protein</fullName>
    </recommendedName>
</protein>
<keyword evidence="1" id="KW-1133">Transmembrane helix</keyword>